<dbReference type="AlphaFoldDB" id="A1ZL50"/>
<evidence type="ECO:0000313" key="1">
    <source>
        <dbReference type="EMBL" id="EAY29016.1"/>
    </source>
</evidence>
<dbReference type="Proteomes" id="UP000004095">
    <property type="component" value="Unassembled WGS sequence"/>
</dbReference>
<gene>
    <name evidence="1" type="ORF">M23134_00170</name>
</gene>
<proteinExistence type="predicted"/>
<dbReference type="RefSeq" id="WP_002697235.1">
    <property type="nucleotide sequence ID" value="NZ_AAWS01000013.1"/>
</dbReference>
<protein>
    <submittedName>
        <fullName evidence="1">Uncharacterized protein</fullName>
    </submittedName>
</protein>
<sequence>MIHIYENPYQSIRLKYQFPEDADQVKQIDFAKKMLEAVFKLTFFEPLKIDLRLAYFDPEFDSEVTEDAPQAPFWMFKQTHLAENVKAEAYWINETITKTATITYPKAIDWVTNACNANLPQNGSSVGVSQMIFRTNRCILPAQHQSKNETISVKERAHIYQCPIEHKNDQVWVTGAISPFSLYAPVEVMVSKQYSEIELDISFYWSIYDFNDSTQANIVNVPVQELLKQGWRLA</sequence>
<evidence type="ECO:0000313" key="2">
    <source>
        <dbReference type="Proteomes" id="UP000004095"/>
    </source>
</evidence>
<reference evidence="1 2" key="1">
    <citation type="submission" date="2007-01" db="EMBL/GenBank/DDBJ databases">
        <authorList>
            <person name="Haygood M."/>
            <person name="Podell S."/>
            <person name="Anderson C."/>
            <person name="Hopkinson B."/>
            <person name="Roe K."/>
            <person name="Barbeau K."/>
            <person name="Gaasterland T."/>
            <person name="Ferriera S."/>
            <person name="Johnson J."/>
            <person name="Kravitz S."/>
            <person name="Beeson K."/>
            <person name="Sutton G."/>
            <person name="Rogers Y.-H."/>
            <person name="Friedman R."/>
            <person name="Frazier M."/>
            <person name="Venter J.C."/>
        </authorList>
    </citation>
    <scope>NUCLEOTIDE SEQUENCE [LARGE SCALE GENOMIC DNA]</scope>
    <source>
        <strain evidence="1 2">ATCC 23134</strain>
    </source>
</reference>
<dbReference type="EMBL" id="AAWS01000013">
    <property type="protein sequence ID" value="EAY29016.1"/>
    <property type="molecule type" value="Genomic_DNA"/>
</dbReference>
<keyword evidence="2" id="KW-1185">Reference proteome</keyword>
<name>A1ZL50_MICM2</name>
<comment type="caution">
    <text evidence="1">The sequence shown here is derived from an EMBL/GenBank/DDBJ whole genome shotgun (WGS) entry which is preliminary data.</text>
</comment>
<accession>A1ZL50</accession>
<organism evidence="1 2">
    <name type="scientific">Microscilla marina ATCC 23134</name>
    <dbReference type="NCBI Taxonomy" id="313606"/>
    <lineage>
        <taxon>Bacteria</taxon>
        <taxon>Pseudomonadati</taxon>
        <taxon>Bacteroidota</taxon>
        <taxon>Cytophagia</taxon>
        <taxon>Cytophagales</taxon>
        <taxon>Microscillaceae</taxon>
        <taxon>Microscilla</taxon>
    </lineage>
</organism>